<protein>
    <submittedName>
        <fullName evidence="1">Uncharacterized protein</fullName>
    </submittedName>
</protein>
<dbReference type="AlphaFoldDB" id="A0A010RNL8"/>
<evidence type="ECO:0000313" key="1">
    <source>
        <dbReference type="EMBL" id="EXF94101.1"/>
    </source>
</evidence>
<dbReference type="HOGENOM" id="CLU_3366660_0_0_6"/>
<dbReference type="Proteomes" id="UP000022611">
    <property type="component" value="Unassembled WGS sequence"/>
</dbReference>
<gene>
    <name evidence="1" type="ORF">HK44_006525</name>
</gene>
<accession>A0A010RNL8</accession>
<reference evidence="1 2" key="1">
    <citation type="journal article" date="2011" name="J. Bacteriol.">
        <title>Draft genome sequence of the polycyclic aromatic hydrocarbon-degrading, genetically engineered bioluminescent bioreporter Pseudomonas fluorescens HK44.</title>
        <authorList>
            <person name="Chauhan A."/>
            <person name="Layton A.C."/>
            <person name="Williams D.E."/>
            <person name="Smartt A.E."/>
            <person name="Ripp S."/>
            <person name="Karpinets T.V."/>
            <person name="Brown S.D."/>
            <person name="Sayler G.S."/>
        </authorList>
    </citation>
    <scope>NUCLEOTIDE SEQUENCE [LARGE SCALE GENOMIC DNA]</scope>
    <source>
        <strain evidence="1 2">HK44</strain>
    </source>
</reference>
<organism evidence="1 2">
    <name type="scientific">Pseudomonas fluorescens HK44</name>
    <dbReference type="NCBI Taxonomy" id="1042209"/>
    <lineage>
        <taxon>Bacteria</taxon>
        <taxon>Pseudomonadati</taxon>
        <taxon>Pseudomonadota</taxon>
        <taxon>Gammaproteobacteria</taxon>
        <taxon>Pseudomonadales</taxon>
        <taxon>Pseudomonadaceae</taxon>
        <taxon>Pseudomonas</taxon>
    </lineage>
</organism>
<dbReference type="EMBL" id="AFOY02000015">
    <property type="protein sequence ID" value="EXF94101.1"/>
    <property type="molecule type" value="Genomic_DNA"/>
</dbReference>
<sequence>MFVTDTQRSVFKQHIRPFLIQHEPSKKRLLIPQMH</sequence>
<name>A0A010RNL8_PSEFL</name>
<comment type="caution">
    <text evidence="1">The sequence shown here is derived from an EMBL/GenBank/DDBJ whole genome shotgun (WGS) entry which is preliminary data.</text>
</comment>
<evidence type="ECO:0000313" key="2">
    <source>
        <dbReference type="Proteomes" id="UP000022611"/>
    </source>
</evidence>
<proteinExistence type="predicted"/>